<dbReference type="SMART" id="SM00028">
    <property type="entry name" value="TPR"/>
    <property type="match status" value="5"/>
</dbReference>
<dbReference type="InterPro" id="IPR019734">
    <property type="entry name" value="TPR_rpt"/>
</dbReference>
<dbReference type="GO" id="GO:0016491">
    <property type="term" value="F:oxidoreductase activity"/>
    <property type="evidence" value="ECO:0007669"/>
    <property type="project" value="InterPro"/>
</dbReference>
<dbReference type="InterPro" id="IPR011990">
    <property type="entry name" value="TPR-like_helical_dom_sf"/>
</dbReference>
<keyword evidence="5" id="KW-1185">Reference proteome</keyword>
<dbReference type="SUPFAM" id="SSF53474">
    <property type="entry name" value="alpha/beta-Hydrolases"/>
    <property type="match status" value="1"/>
</dbReference>
<dbReference type="PANTHER" id="PTHR35205:SF1">
    <property type="entry name" value="ZU5 DOMAIN-CONTAINING PROTEIN"/>
    <property type="match status" value="1"/>
</dbReference>
<gene>
    <name evidence="4" type="ORF">PG999_005521</name>
</gene>
<dbReference type="PANTHER" id="PTHR35205">
    <property type="entry name" value="NB-ARC AND TPR DOMAIN PROTEIN"/>
    <property type="match status" value="1"/>
</dbReference>
<sequence>MEVHNDHSVISHMHYLERHDIYTEEKPYSLRFPPNGVPQLPQSNVKRDRHQIQFHSMRGVTDLTLERCGFELLPSPCPLSYPDFENQQKVQGTYLANIANAVKDKLGAKLVIPLDVCVRRRHESFPISTGNNYEHDQPTAMAHIDFTRREGERMIHTLAWRPIKGPLSDWPLGLCDTRTVDFDSDTMPGDIVFRSFFTENIQVHFNPKHVWYWLPEQNVDEVLIFKSAESDASSVQVSQMPHWILHGPQSHMSIQDMDSRSLPESAHNTFKQLHRLEGSPPDVHLVLIPDIGTSANEGWGICHGVWLEALRNQTQSIVIQWYNHGISSSNLFSWDIILVEGGRLLTALDQYAQGGNGTPEPLVFISHGFGGFILKQALNIAGLNFERYSSFLNAVAGIIFLGVPHLLEDADDDHYGKHISYLLKANPAINLNRQAITRLMNDIFDLRDIARRFSLRKNILSVYETKASKLRDNRILQRNKKMVVVDRSLSKIVSPLEILLGLDLDHIELPSLIDSTQQGPSEEVKSWLLSVIHGNVSIDDVRQAKATPGPSSSRDAQHGSVSAGPSRSENTDSFVDVGVESLLNGLTIQETEPQIPCFMVETFTKNPDFFGRSDVLRRLDECLLPSKDLIVASQPDRIRVGVLTGMPGLGKTETAIEYVYNRQHEFDCIFWIRAEDTGKLEADIAHIATSLGIHDTSDPLNRTANKGLALGWLTNPFKIEHRANSPQRTTASWLIVFDNADDLEILLPYKYIANCGAVLITSRDPRSKTLFSPSSVDVELNVFDDKESGMFLQRITDEDHEDEAILVGSKLGGLPIAIAQMGRMICSKYLTFSEFLDLYDNPVEETEVLETDSRTQRETSRGNISTIWAIEKLSKEARAVIEVLAFLDPDSIQDTILPRDESHFSTIPYYPKRNITFYDARKELLRSSLIRRNDQTGEFWVHRVVQHAVMAKLTPEHRLQVFTSVISRIASKWPAALGAHDPTLWNEMESLYPHVVSLTDIYKKYLRDIWLDSHIDLAKLILRATWYQHERGASHIVRPLLLVALEVCAQSGKESLSIQDLESDIHCCLGAVANETNDAESCLKHNKRYLNIQLNLQQKSDLVIEKLPRAFNQMGTGWMMAHEYEQAESCFSSAISGLHDLPTCDNNMLAIFVANLGLAYWLQGRLEDAVKVLEEGLKEREMSYGLNDKHSFRTGRLLHALGNVYFDQGDAERSKQFHRRALRQYQSTIGNHHHRTADVCHKVAQHCLRNGQNEHALRLADQALSVWSVDKLVYTPEIARTTFLKAKIVMALDRETDAMGLYRKAASLRRRLTNTLKKHDQLSEVDFDQLVAFWSR</sequence>
<comment type="similarity">
    <text evidence="1">Belongs to the asaB hydroxylase/desaturase family.</text>
</comment>
<evidence type="ECO:0000313" key="4">
    <source>
        <dbReference type="EMBL" id="KAK8121401.1"/>
    </source>
</evidence>
<feature type="region of interest" description="Disordered" evidence="2">
    <location>
        <begin position="543"/>
        <end position="571"/>
    </location>
</feature>
<dbReference type="Gene3D" id="3.40.50.300">
    <property type="entry name" value="P-loop containing nucleotide triphosphate hydrolases"/>
    <property type="match status" value="1"/>
</dbReference>
<evidence type="ECO:0000256" key="2">
    <source>
        <dbReference type="SAM" id="MobiDB-lite"/>
    </source>
</evidence>
<dbReference type="Proteomes" id="UP001392437">
    <property type="component" value="Unassembled WGS sequence"/>
</dbReference>
<accession>A0AAW0R2D8</accession>
<proteinExistence type="inferred from homology"/>
<dbReference type="EMBL" id="JAQQWP010000004">
    <property type="protein sequence ID" value="KAK8121401.1"/>
    <property type="molecule type" value="Genomic_DNA"/>
</dbReference>
<dbReference type="InterPro" id="IPR044053">
    <property type="entry name" value="AsaB-like"/>
</dbReference>
<protein>
    <recommendedName>
        <fullName evidence="3">DUF7779 domain-containing protein</fullName>
    </recommendedName>
</protein>
<dbReference type="Gene3D" id="1.25.40.10">
    <property type="entry name" value="Tetratricopeptide repeat domain"/>
    <property type="match status" value="1"/>
</dbReference>
<dbReference type="InterPro" id="IPR056681">
    <property type="entry name" value="DUF7779"/>
</dbReference>
<feature type="compositionally biased region" description="Polar residues" evidence="2">
    <location>
        <begin position="549"/>
        <end position="571"/>
    </location>
</feature>
<dbReference type="InterPro" id="IPR029058">
    <property type="entry name" value="AB_hydrolase_fold"/>
</dbReference>
<organism evidence="4 5">
    <name type="scientific">Apiospora kogelbergensis</name>
    <dbReference type="NCBI Taxonomy" id="1337665"/>
    <lineage>
        <taxon>Eukaryota</taxon>
        <taxon>Fungi</taxon>
        <taxon>Dikarya</taxon>
        <taxon>Ascomycota</taxon>
        <taxon>Pezizomycotina</taxon>
        <taxon>Sordariomycetes</taxon>
        <taxon>Xylariomycetidae</taxon>
        <taxon>Amphisphaeriales</taxon>
        <taxon>Apiosporaceae</taxon>
        <taxon>Apiospora</taxon>
    </lineage>
</organism>
<dbReference type="Pfam" id="PF13424">
    <property type="entry name" value="TPR_12"/>
    <property type="match status" value="1"/>
</dbReference>
<comment type="caution">
    <text evidence="4">The sequence shown here is derived from an EMBL/GenBank/DDBJ whole genome shotgun (WGS) entry which is preliminary data.</text>
</comment>
<dbReference type="SUPFAM" id="SSF52540">
    <property type="entry name" value="P-loop containing nucleoside triphosphate hydrolases"/>
    <property type="match status" value="1"/>
</dbReference>
<reference evidence="4 5" key="1">
    <citation type="submission" date="2023-01" db="EMBL/GenBank/DDBJ databases">
        <title>Analysis of 21 Apiospora genomes using comparative genomics revels a genus with tremendous synthesis potential of carbohydrate active enzymes and secondary metabolites.</title>
        <authorList>
            <person name="Sorensen T."/>
        </authorList>
    </citation>
    <scope>NUCLEOTIDE SEQUENCE [LARGE SCALE GENOMIC DNA]</scope>
    <source>
        <strain evidence="4 5">CBS 117206</strain>
    </source>
</reference>
<evidence type="ECO:0000256" key="1">
    <source>
        <dbReference type="ARBA" id="ARBA00023604"/>
    </source>
</evidence>
<feature type="domain" description="DUF7779" evidence="3">
    <location>
        <begin position="868"/>
        <end position="957"/>
    </location>
</feature>
<dbReference type="SUPFAM" id="SSF48452">
    <property type="entry name" value="TPR-like"/>
    <property type="match status" value="1"/>
</dbReference>
<dbReference type="NCBIfam" id="NF041278">
    <property type="entry name" value="CmcJ_NvfI_EfuI"/>
    <property type="match status" value="1"/>
</dbReference>
<evidence type="ECO:0000313" key="5">
    <source>
        <dbReference type="Proteomes" id="UP001392437"/>
    </source>
</evidence>
<dbReference type="Pfam" id="PF25000">
    <property type="entry name" value="DUF7779"/>
    <property type="match status" value="1"/>
</dbReference>
<evidence type="ECO:0000259" key="3">
    <source>
        <dbReference type="Pfam" id="PF25000"/>
    </source>
</evidence>
<dbReference type="GO" id="GO:0043531">
    <property type="term" value="F:ADP binding"/>
    <property type="evidence" value="ECO:0007669"/>
    <property type="project" value="InterPro"/>
</dbReference>
<name>A0AAW0R2D8_9PEZI</name>
<dbReference type="Pfam" id="PF13374">
    <property type="entry name" value="TPR_10"/>
    <property type="match status" value="1"/>
</dbReference>
<dbReference type="InterPro" id="IPR027417">
    <property type="entry name" value="P-loop_NTPase"/>
</dbReference>